<dbReference type="InterPro" id="IPR051453">
    <property type="entry name" value="MBL_Glyoxalase_II"/>
</dbReference>
<organism evidence="6 8">
    <name type="scientific">Megasphaera lornae</name>
    <dbReference type="NCBI Taxonomy" id="1000568"/>
    <lineage>
        <taxon>Bacteria</taxon>
        <taxon>Bacillati</taxon>
        <taxon>Bacillota</taxon>
        <taxon>Negativicutes</taxon>
        <taxon>Veillonellales</taxon>
        <taxon>Veillonellaceae</taxon>
        <taxon>Megasphaera</taxon>
    </lineage>
</organism>
<dbReference type="InterPro" id="IPR036866">
    <property type="entry name" value="RibonucZ/Hydroxyglut_hydro"/>
</dbReference>
<gene>
    <name evidence="6" type="ORF">HMPREF0889_1509</name>
    <name evidence="7" type="ORF">HMPREF1039_0940</name>
</gene>
<reference evidence="7 9" key="3">
    <citation type="submission" date="2011-04" db="EMBL/GenBank/DDBJ databases">
        <authorList>
            <person name="Harkins D.M."/>
            <person name="Madupu R."/>
            <person name="Durkin A.S."/>
            <person name="Torralba M."/>
            <person name="Methe B."/>
            <person name="Sutton G.G."/>
            <person name="Nelson K.E."/>
        </authorList>
    </citation>
    <scope>NUCLEOTIDE SEQUENCE [LARGE SCALE GENOMIC DNA]</scope>
    <source>
        <strain evidence="7 9">UPII 199-6</strain>
    </source>
</reference>
<dbReference type="PANTHER" id="PTHR46233:SF3">
    <property type="entry name" value="HYDROXYACYLGLUTATHIONE HYDROLASE GLOC"/>
    <property type="match status" value="1"/>
</dbReference>
<dbReference type="AlphaFoldDB" id="D3LSY6"/>
<dbReference type="EMBL" id="ADGP01000005">
    <property type="protein sequence ID" value="EFD94770.1"/>
    <property type="molecule type" value="Genomic_DNA"/>
</dbReference>
<dbReference type="Gene3D" id="3.60.15.10">
    <property type="entry name" value="Ribonuclease Z/Hydroxyacylglutathione hydrolase-like"/>
    <property type="match status" value="1"/>
</dbReference>
<evidence type="ECO:0000256" key="1">
    <source>
        <dbReference type="ARBA" id="ARBA00001947"/>
    </source>
</evidence>
<evidence type="ECO:0000259" key="5">
    <source>
        <dbReference type="SMART" id="SM00849"/>
    </source>
</evidence>
<name>D3LSY6_9FIRM</name>
<evidence type="ECO:0000313" key="9">
    <source>
        <dbReference type="Proteomes" id="UP000004018"/>
    </source>
</evidence>
<dbReference type="SMART" id="SM00849">
    <property type="entry name" value="Lactamase_B"/>
    <property type="match status" value="1"/>
</dbReference>
<reference evidence="8" key="1">
    <citation type="submission" date="2009-12" db="EMBL/GenBank/DDBJ databases">
        <title>Sequence of Clostridiales genomosp. BVAB3 str. UPII9-5.</title>
        <authorList>
            <person name="Madupu R."/>
            <person name="Durkin A.S."/>
            <person name="Torralba M."/>
            <person name="Methe B."/>
            <person name="Sutton G.G."/>
            <person name="Strausberg R.L."/>
            <person name="Nelson K.E."/>
        </authorList>
    </citation>
    <scope>NUCLEOTIDE SEQUENCE [LARGE SCALE GENOMIC DNA]</scope>
    <source>
        <strain evidence="8">28L</strain>
    </source>
</reference>
<accession>D3LSY6</accession>
<dbReference type="GO" id="GO:0046872">
    <property type="term" value="F:metal ion binding"/>
    <property type="evidence" value="ECO:0007669"/>
    <property type="project" value="UniProtKB-KW"/>
</dbReference>
<dbReference type="InterPro" id="IPR001279">
    <property type="entry name" value="Metallo-B-lactamas"/>
</dbReference>
<feature type="domain" description="Metallo-beta-lactamase" evidence="5">
    <location>
        <begin position="17"/>
        <end position="207"/>
    </location>
</feature>
<dbReference type="CDD" id="cd06262">
    <property type="entry name" value="metallo-hydrolase-like_MBL-fold"/>
    <property type="match status" value="1"/>
</dbReference>
<keyword evidence="3" id="KW-0378">Hydrolase</keyword>
<evidence type="ECO:0000256" key="4">
    <source>
        <dbReference type="ARBA" id="ARBA00022833"/>
    </source>
</evidence>
<dbReference type="Pfam" id="PF00753">
    <property type="entry name" value="Lactamase_B"/>
    <property type="match status" value="1"/>
</dbReference>
<dbReference type="eggNOG" id="COG0491">
    <property type="taxonomic scope" value="Bacteria"/>
</dbReference>
<dbReference type="GO" id="GO:0016787">
    <property type="term" value="F:hydrolase activity"/>
    <property type="evidence" value="ECO:0007669"/>
    <property type="project" value="UniProtKB-KW"/>
</dbReference>
<evidence type="ECO:0000256" key="2">
    <source>
        <dbReference type="ARBA" id="ARBA00022723"/>
    </source>
</evidence>
<evidence type="ECO:0000313" key="7">
    <source>
        <dbReference type="EMBL" id="EGL39405.1"/>
    </source>
</evidence>
<proteinExistence type="predicted"/>
<dbReference type="EMBL" id="AFIJ01000038">
    <property type="protein sequence ID" value="EGL39405.1"/>
    <property type="molecule type" value="Genomic_DNA"/>
</dbReference>
<reference evidence="6" key="2">
    <citation type="submission" date="2009-12" db="EMBL/GenBank/DDBJ databases">
        <authorList>
            <person name="Madupu R."/>
            <person name="Durkin A.S."/>
            <person name="Torralba M."/>
            <person name="Methe B."/>
            <person name="Sutton G.G."/>
            <person name="Strausberg R.L."/>
            <person name="Nelson K.E."/>
        </authorList>
    </citation>
    <scope>NUCLEOTIDE SEQUENCE</scope>
    <source>
        <strain evidence="6">28L</strain>
    </source>
</reference>
<dbReference type="Proteomes" id="UP000004018">
    <property type="component" value="Unassembled WGS sequence"/>
</dbReference>
<keyword evidence="9" id="KW-1185">Reference proteome</keyword>
<dbReference type="PANTHER" id="PTHR46233">
    <property type="entry name" value="HYDROXYACYLGLUTATHIONE HYDROLASE GLOC"/>
    <property type="match status" value="1"/>
</dbReference>
<evidence type="ECO:0000313" key="6">
    <source>
        <dbReference type="EMBL" id="EFD94770.1"/>
    </source>
</evidence>
<evidence type="ECO:0000313" key="8">
    <source>
        <dbReference type="Proteomes" id="UP000003242"/>
    </source>
</evidence>
<keyword evidence="4" id="KW-0862">Zinc</keyword>
<sequence length="223" mass="24933">MDRLPNYITVLTDDLTTSNCYILTAQNHALVIDPNNAAAIQDFLETRHLQLDYIFLTHEHCDHISGLNALRKAVPCTVFAGAACSEGIQNTKRNMSRFMDTYLYFRTHQLPSRPYPAFTCQAADRTFARTAVMTWQTHSFLCRTAPGHTPGSSYFILNNAILFSGDYFIPGEEVITRLPGGDPEAYEREGKAILKTIPTPLLTCPGHGAPFLLTEEIKNDYGL</sequence>
<dbReference type="STRING" id="699218.HMPREF0889_1509"/>
<dbReference type="Proteomes" id="UP000003242">
    <property type="component" value="Unassembled WGS sequence"/>
</dbReference>
<dbReference type="SUPFAM" id="SSF56281">
    <property type="entry name" value="Metallo-hydrolase/oxidoreductase"/>
    <property type="match status" value="1"/>
</dbReference>
<comment type="cofactor">
    <cofactor evidence="1">
        <name>Zn(2+)</name>
        <dbReference type="ChEBI" id="CHEBI:29105"/>
    </cofactor>
</comment>
<keyword evidence="2" id="KW-0479">Metal-binding</keyword>
<dbReference type="RefSeq" id="WP_007391571.1">
    <property type="nucleotide sequence ID" value="NZ_ADGP01000005.1"/>
</dbReference>
<evidence type="ECO:0000256" key="3">
    <source>
        <dbReference type="ARBA" id="ARBA00022801"/>
    </source>
</evidence>
<protein>
    <submittedName>
        <fullName evidence="6">Metallo-beta-lactamase domain protein</fullName>
    </submittedName>
</protein>
<dbReference type="OrthoDB" id="9802248at2"/>
<comment type="caution">
    <text evidence="6">The sequence shown here is derived from an EMBL/GenBank/DDBJ whole genome shotgun (WGS) entry which is preliminary data.</text>
</comment>